<evidence type="ECO:0000313" key="6">
    <source>
        <dbReference type="EMBL" id="KAF4371123.1"/>
    </source>
</evidence>
<dbReference type="GO" id="GO:0003723">
    <property type="term" value="F:RNA binding"/>
    <property type="evidence" value="ECO:0007669"/>
    <property type="project" value="UniProtKB-UniRule"/>
</dbReference>
<feature type="chain" id="PRO_5033911695" description="RRM domain-containing protein" evidence="3">
    <location>
        <begin position="27"/>
        <end position="317"/>
    </location>
</feature>
<dbReference type="PROSITE" id="PS50102">
    <property type="entry name" value="RRM"/>
    <property type="match status" value="1"/>
</dbReference>
<dbReference type="EMBL" id="JAATIP010000068">
    <property type="protein sequence ID" value="KAF4379735.1"/>
    <property type="molecule type" value="Genomic_DNA"/>
</dbReference>
<comment type="caution">
    <text evidence="8">The sequence shown here is derived from an EMBL/GenBank/DDBJ whole genome shotgun (WGS) entry which is preliminary data.</text>
</comment>
<evidence type="ECO:0000256" key="3">
    <source>
        <dbReference type="SAM" id="SignalP"/>
    </source>
</evidence>
<dbReference type="SUPFAM" id="SSF54928">
    <property type="entry name" value="RNA-binding domain, RBD"/>
    <property type="match status" value="1"/>
</dbReference>
<feature type="signal peptide" evidence="3">
    <location>
        <begin position="1"/>
        <end position="26"/>
    </location>
</feature>
<dbReference type="Proteomes" id="UP000583929">
    <property type="component" value="Unassembled WGS sequence"/>
</dbReference>
<evidence type="ECO:0000313" key="9">
    <source>
        <dbReference type="EMBL" id="KAF4381331.1"/>
    </source>
</evidence>
<keyword evidence="1 2" id="KW-0694">RNA-binding</keyword>
<gene>
    <name evidence="5" type="ORF">F8388_005642</name>
    <name evidence="6" type="ORF">F8388_020850</name>
    <name evidence="7" type="ORF">F8388_023752</name>
    <name evidence="8" type="ORF">G4B88_011222</name>
    <name evidence="10" type="ORF">G4B88_018978</name>
    <name evidence="9" type="ORF">G4B88_031358</name>
</gene>
<dbReference type="Pfam" id="PF00076">
    <property type="entry name" value="RRM_1"/>
    <property type="match status" value="1"/>
</dbReference>
<evidence type="ECO:0000313" key="10">
    <source>
        <dbReference type="EMBL" id="KAF4388701.1"/>
    </source>
</evidence>
<dbReference type="Proteomes" id="UP000525078">
    <property type="component" value="Unassembled WGS sequence"/>
</dbReference>
<dbReference type="EMBL" id="JAATIP010000113">
    <property type="protein sequence ID" value="KAF4371123.1"/>
    <property type="molecule type" value="Genomic_DNA"/>
</dbReference>
<name>A0A7J6GBG5_CANSA</name>
<dbReference type="EMBL" id="JAATIQ010000123">
    <property type="protein sequence ID" value="KAF4380148.1"/>
    <property type="molecule type" value="Genomic_DNA"/>
</dbReference>
<evidence type="ECO:0000313" key="8">
    <source>
        <dbReference type="EMBL" id="KAF4380148.1"/>
    </source>
</evidence>
<dbReference type="EMBL" id="JAATIQ010000111">
    <property type="protein sequence ID" value="KAF4381331.1"/>
    <property type="molecule type" value="Genomic_DNA"/>
</dbReference>
<dbReference type="EMBL" id="JAATIP010000187">
    <property type="protein sequence ID" value="KAF4361906.1"/>
    <property type="molecule type" value="Genomic_DNA"/>
</dbReference>
<dbReference type="InterPro" id="IPR000504">
    <property type="entry name" value="RRM_dom"/>
</dbReference>
<dbReference type="EMBL" id="JAATIQ010000072">
    <property type="protein sequence ID" value="KAF4388701.1"/>
    <property type="molecule type" value="Genomic_DNA"/>
</dbReference>
<reference evidence="11 12" key="1">
    <citation type="journal article" date="2020" name="bioRxiv">
        <title>Sequence and annotation of 42 cannabis genomes reveals extensive copy number variation in cannabinoid synthesis and pathogen resistance genes.</title>
        <authorList>
            <person name="Mckernan K.J."/>
            <person name="Helbert Y."/>
            <person name="Kane L.T."/>
            <person name="Ebling H."/>
            <person name="Zhang L."/>
            <person name="Liu B."/>
            <person name="Eaton Z."/>
            <person name="Mclaughlin S."/>
            <person name="Kingan S."/>
            <person name="Baybayan P."/>
            <person name="Concepcion G."/>
            <person name="Jordan M."/>
            <person name="Riva A."/>
            <person name="Barbazuk W."/>
            <person name="Harkins T."/>
        </authorList>
    </citation>
    <scope>NUCLEOTIDE SEQUENCE [LARGE SCALE GENOMIC DNA]</scope>
    <source>
        <strain evidence="11 12">cv. Jamaican Lion 4</strain>
        <strain evidence="8">Father</strain>
        <strain evidence="5">Mother</strain>
        <tissue evidence="8">Leaf</tissue>
    </source>
</reference>
<evidence type="ECO:0000256" key="1">
    <source>
        <dbReference type="ARBA" id="ARBA00022884"/>
    </source>
</evidence>
<protein>
    <recommendedName>
        <fullName evidence="4">RRM domain-containing protein</fullName>
    </recommendedName>
</protein>
<evidence type="ECO:0000313" key="7">
    <source>
        <dbReference type="EMBL" id="KAF4379735.1"/>
    </source>
</evidence>
<keyword evidence="3" id="KW-0732">Signal</keyword>
<evidence type="ECO:0000259" key="4">
    <source>
        <dbReference type="PROSITE" id="PS50102"/>
    </source>
</evidence>
<dbReference type="AlphaFoldDB" id="A0A7J6GBG5"/>
<sequence>MEGNKRFRLVTMFLRTTALVVISIEAFVRDPKGELVYPTTRLICLENTHGNGQSTIAFTPLHQDETDEVTGSVQTATRSHGERQPVEVCFAFSDVDAAYKVYIHIFIHGTPAPFRQGNTSAQEAATPNNILFIENLPHETTSMMLELLFQQYPGFREVRIIEAKPGIAFVEFEDDVQSSMAMQELQGFKITPQNPMAITFPKKSSRNFTKTLSNESGKPIECKEEMKECYVVQSGSFVYNCTVIRVLWESCLSGIDNLRFSRRWGSSSWVLLFGVVTSEVAIWKDLLVYLLSGRIYLLSGLGVYLHNPTALVAAVYP</sequence>
<keyword evidence="12" id="KW-1185">Reference proteome</keyword>
<proteinExistence type="predicted"/>
<organism evidence="8 12">
    <name type="scientific">Cannabis sativa</name>
    <name type="common">Hemp</name>
    <name type="synonym">Marijuana</name>
    <dbReference type="NCBI Taxonomy" id="3483"/>
    <lineage>
        <taxon>Eukaryota</taxon>
        <taxon>Viridiplantae</taxon>
        <taxon>Streptophyta</taxon>
        <taxon>Embryophyta</taxon>
        <taxon>Tracheophyta</taxon>
        <taxon>Spermatophyta</taxon>
        <taxon>Magnoliopsida</taxon>
        <taxon>eudicotyledons</taxon>
        <taxon>Gunneridae</taxon>
        <taxon>Pentapetalae</taxon>
        <taxon>rosids</taxon>
        <taxon>fabids</taxon>
        <taxon>Rosales</taxon>
        <taxon>Cannabaceae</taxon>
        <taxon>Cannabis</taxon>
    </lineage>
</organism>
<dbReference type="CDD" id="cd12247">
    <property type="entry name" value="RRM2_U1A_like"/>
    <property type="match status" value="1"/>
</dbReference>
<dbReference type="PANTHER" id="PTHR10501">
    <property type="entry name" value="U1 SMALL NUCLEAR RIBONUCLEOPROTEIN A/U2 SMALL NUCLEAR RIBONUCLEOPROTEIN B"/>
    <property type="match status" value="1"/>
</dbReference>
<dbReference type="SMART" id="SM00360">
    <property type="entry name" value="RRM"/>
    <property type="match status" value="1"/>
</dbReference>
<accession>A0A7J6GBG5</accession>
<evidence type="ECO:0000313" key="11">
    <source>
        <dbReference type="Proteomes" id="UP000525078"/>
    </source>
</evidence>
<evidence type="ECO:0000313" key="5">
    <source>
        <dbReference type="EMBL" id="KAF4361906.1"/>
    </source>
</evidence>
<evidence type="ECO:0000256" key="2">
    <source>
        <dbReference type="PROSITE-ProRule" id="PRU00176"/>
    </source>
</evidence>
<dbReference type="FunFam" id="3.30.70.330:FF:000029">
    <property type="entry name" value="U2 small nuclear ribonucleoprotein B"/>
    <property type="match status" value="1"/>
</dbReference>
<feature type="domain" description="RRM" evidence="4">
    <location>
        <begin position="129"/>
        <end position="203"/>
    </location>
</feature>
<dbReference type="InterPro" id="IPR012677">
    <property type="entry name" value="Nucleotide-bd_a/b_plait_sf"/>
</dbReference>
<dbReference type="Gene3D" id="3.30.70.330">
    <property type="match status" value="1"/>
</dbReference>
<evidence type="ECO:0000313" key="12">
    <source>
        <dbReference type="Proteomes" id="UP000583929"/>
    </source>
</evidence>
<dbReference type="InterPro" id="IPR035979">
    <property type="entry name" value="RBD_domain_sf"/>
</dbReference>